<gene>
    <name evidence="1" type="ORF">HMPREF7215_2164</name>
</gene>
<proteinExistence type="predicted"/>
<dbReference type="InterPro" id="IPR046249">
    <property type="entry name" value="DUF6282"/>
</dbReference>
<dbReference type="InterPro" id="IPR032466">
    <property type="entry name" value="Metal_Hydrolase"/>
</dbReference>
<dbReference type="RefSeq" id="WP_009163783.1">
    <property type="nucleotide sequence ID" value="NZ_ADFP01000017.1"/>
</dbReference>
<protein>
    <recommendedName>
        <fullName evidence="3">Cytosolic protein</fullName>
    </recommendedName>
</protein>
<sequence>MSKLLEGAYDLHVHAAPDVVRRKMDDMELAKSYAEAGMKGFLIKAHYFNTEGRAYHVRKAFPGLKVLGSLVLNNSMGGLNPYAVRQGGMLGTKFLFMPTMDAQNMWDYLAKSKAEIPFGASSKSASEVKGLRVCENGVLAEPIDEILDLILQYNMVLCTGHIAPAESLSLVKRAREKGLKRIVATHVEWPATRFTRDQQTEMIRMGALLEHNVANIMSGDLPVSELVAQIKELGAEHMLLSTDLGQAVNPAPVPMFEKYVQELLSAGVSKDEIHCMIVENPAHLAE</sequence>
<evidence type="ECO:0000313" key="2">
    <source>
        <dbReference type="Proteomes" id="UP000006462"/>
    </source>
</evidence>
<name>A0ABP2HWU3_9BACT</name>
<dbReference type="SUPFAM" id="SSF51556">
    <property type="entry name" value="Metallo-dependent hydrolases"/>
    <property type="match status" value="1"/>
</dbReference>
<evidence type="ECO:0008006" key="3">
    <source>
        <dbReference type="Google" id="ProtNLM"/>
    </source>
</evidence>
<dbReference type="Gene3D" id="3.20.20.140">
    <property type="entry name" value="Metal-dependent hydrolases"/>
    <property type="match status" value="1"/>
</dbReference>
<accession>A0ABP2HWU3</accession>
<evidence type="ECO:0000313" key="1">
    <source>
        <dbReference type="EMBL" id="EFB91783.1"/>
    </source>
</evidence>
<keyword evidence="2" id="KW-1185">Reference proteome</keyword>
<comment type="caution">
    <text evidence="1">The sequence shown here is derived from an EMBL/GenBank/DDBJ whole genome shotgun (WGS) entry which is preliminary data.</text>
</comment>
<dbReference type="Pfam" id="PF19799">
    <property type="entry name" value="DUF6282"/>
    <property type="match status" value="1"/>
</dbReference>
<dbReference type="Proteomes" id="UP000006462">
    <property type="component" value="Unassembled WGS sequence"/>
</dbReference>
<reference evidence="1 2" key="1">
    <citation type="submission" date="2009-12" db="EMBL/GenBank/DDBJ databases">
        <authorList>
            <person name="Shrivastava S."/>
            <person name="Madupu R."/>
            <person name="Durkin A.S."/>
            <person name="Torralba M."/>
            <person name="Methe B."/>
            <person name="Sutton G.G."/>
            <person name="Strausberg R.L."/>
            <person name="Nelson K.E."/>
        </authorList>
    </citation>
    <scope>NUCLEOTIDE SEQUENCE [LARGE SCALE GENOMIC DNA]</scope>
    <source>
        <strain evidence="1 2">W5455</strain>
    </source>
</reference>
<dbReference type="GeneID" id="90987068"/>
<dbReference type="EMBL" id="ADFP01000017">
    <property type="protein sequence ID" value="EFB91783.1"/>
    <property type="molecule type" value="Genomic_DNA"/>
</dbReference>
<organism evidence="1 2">
    <name type="scientific">Pyramidobacter piscolens W5455</name>
    <dbReference type="NCBI Taxonomy" id="352165"/>
    <lineage>
        <taxon>Bacteria</taxon>
        <taxon>Thermotogati</taxon>
        <taxon>Synergistota</taxon>
        <taxon>Synergistia</taxon>
        <taxon>Synergistales</taxon>
        <taxon>Dethiosulfovibrionaceae</taxon>
        <taxon>Pyramidobacter</taxon>
    </lineage>
</organism>